<feature type="region of interest" description="Disordered" evidence="1">
    <location>
        <begin position="1"/>
        <end position="106"/>
    </location>
</feature>
<dbReference type="AlphaFoldDB" id="A0A8S9R1L0"/>
<reference evidence="2" key="1">
    <citation type="submission" date="2019-12" db="EMBL/GenBank/DDBJ databases">
        <title>Genome sequencing and annotation of Brassica cretica.</title>
        <authorList>
            <person name="Studholme D.J."/>
            <person name="Sarris P."/>
        </authorList>
    </citation>
    <scope>NUCLEOTIDE SEQUENCE</scope>
    <source>
        <strain evidence="2">PFS-109/04</strain>
        <tissue evidence="2">Leaf</tissue>
    </source>
</reference>
<protein>
    <submittedName>
        <fullName evidence="2">Uncharacterized protein</fullName>
    </submittedName>
</protein>
<sequence>MLTKEERRELSLSESNLPRSADSVENTHPDREGESRNVEQSTQAQPEENSVAHDQDEMPSESEAETQVEAPKRRQTSHPSRPNLVASSPTRRQLPLPESEAVIFLL</sequence>
<name>A0A8S9R1L0_BRACR</name>
<feature type="compositionally biased region" description="Basic and acidic residues" evidence="1">
    <location>
        <begin position="1"/>
        <end position="11"/>
    </location>
</feature>
<feature type="compositionally biased region" description="Acidic residues" evidence="1">
    <location>
        <begin position="57"/>
        <end position="66"/>
    </location>
</feature>
<gene>
    <name evidence="2" type="ORF">F2Q69_00011235</name>
</gene>
<dbReference type="EMBL" id="QGKX02000996">
    <property type="protein sequence ID" value="KAF3558623.1"/>
    <property type="molecule type" value="Genomic_DNA"/>
</dbReference>
<organism evidence="2 3">
    <name type="scientific">Brassica cretica</name>
    <name type="common">Mustard</name>
    <dbReference type="NCBI Taxonomy" id="69181"/>
    <lineage>
        <taxon>Eukaryota</taxon>
        <taxon>Viridiplantae</taxon>
        <taxon>Streptophyta</taxon>
        <taxon>Embryophyta</taxon>
        <taxon>Tracheophyta</taxon>
        <taxon>Spermatophyta</taxon>
        <taxon>Magnoliopsida</taxon>
        <taxon>eudicotyledons</taxon>
        <taxon>Gunneridae</taxon>
        <taxon>Pentapetalae</taxon>
        <taxon>rosids</taxon>
        <taxon>malvids</taxon>
        <taxon>Brassicales</taxon>
        <taxon>Brassicaceae</taxon>
        <taxon>Brassiceae</taxon>
        <taxon>Brassica</taxon>
    </lineage>
</organism>
<feature type="compositionally biased region" description="Polar residues" evidence="1">
    <location>
        <begin position="77"/>
        <end position="91"/>
    </location>
</feature>
<evidence type="ECO:0000313" key="3">
    <source>
        <dbReference type="Proteomes" id="UP000712600"/>
    </source>
</evidence>
<feature type="compositionally biased region" description="Polar residues" evidence="1">
    <location>
        <begin position="38"/>
        <end position="48"/>
    </location>
</feature>
<dbReference type="Proteomes" id="UP000712600">
    <property type="component" value="Unassembled WGS sequence"/>
</dbReference>
<comment type="caution">
    <text evidence="2">The sequence shown here is derived from an EMBL/GenBank/DDBJ whole genome shotgun (WGS) entry which is preliminary data.</text>
</comment>
<evidence type="ECO:0000256" key="1">
    <source>
        <dbReference type="SAM" id="MobiDB-lite"/>
    </source>
</evidence>
<evidence type="ECO:0000313" key="2">
    <source>
        <dbReference type="EMBL" id="KAF3558623.1"/>
    </source>
</evidence>
<proteinExistence type="predicted"/>
<accession>A0A8S9R1L0</accession>
<feature type="compositionally biased region" description="Basic and acidic residues" evidence="1">
    <location>
        <begin position="25"/>
        <end position="37"/>
    </location>
</feature>